<keyword evidence="10 17" id="KW-1133">Transmembrane helix</keyword>
<evidence type="ECO:0000256" key="9">
    <source>
        <dbReference type="ARBA" id="ARBA00022824"/>
    </source>
</evidence>
<dbReference type="InterPro" id="IPR001129">
    <property type="entry name" value="Membr-assoc_MAPEG"/>
</dbReference>
<gene>
    <name evidence="18" type="ORF">RN001_000708</name>
</gene>
<evidence type="ECO:0000256" key="7">
    <source>
        <dbReference type="ARBA" id="ARBA00022692"/>
    </source>
</evidence>
<dbReference type="PANTHER" id="PTHR10689:SF6">
    <property type="entry name" value="MICROSOMAL GLUTATHIONE S-TRANSFERASE 1"/>
    <property type="match status" value="1"/>
</dbReference>
<dbReference type="Gene3D" id="1.20.120.550">
    <property type="entry name" value="Membrane associated eicosanoid/glutathione metabolism-like domain"/>
    <property type="match status" value="1"/>
</dbReference>
<evidence type="ECO:0000256" key="17">
    <source>
        <dbReference type="SAM" id="Phobius"/>
    </source>
</evidence>
<dbReference type="PANTHER" id="PTHR10689">
    <property type="entry name" value="MICROSOMAL GLUTATHIONE S-TRANSFERASE 1"/>
    <property type="match status" value="1"/>
</dbReference>
<dbReference type="AlphaFoldDB" id="A0AAN7Q7D0"/>
<sequence length="150" mass="17069">MEKMAPILSIENELFRIYIFYACVLALKVLIMSPLTAMHRFKNKAFANPEDVVTLKVKPKIHEDVERVRRAHLNDLENIVMFFVASFGYILTNPSVGFATMLFRIFTASRIIHTLVYAVYVIPQPARALACATGYAVTVYMAIQAILHFI</sequence>
<reference evidence="19" key="1">
    <citation type="submission" date="2023-01" db="EMBL/GenBank/DDBJ databases">
        <title>Key to firefly adult light organ development and bioluminescence: homeobox transcription factors regulate luciferase expression and transportation to peroxisome.</title>
        <authorList>
            <person name="Fu X."/>
        </authorList>
    </citation>
    <scope>NUCLEOTIDE SEQUENCE [LARGE SCALE GENOMIC DNA]</scope>
</reference>
<dbReference type="InterPro" id="IPR040162">
    <property type="entry name" value="MGST1-like"/>
</dbReference>
<keyword evidence="6" id="KW-0808">Transferase</keyword>
<dbReference type="GO" id="GO:0005741">
    <property type="term" value="C:mitochondrial outer membrane"/>
    <property type="evidence" value="ECO:0007669"/>
    <property type="project" value="UniProtKB-SubCell"/>
</dbReference>
<evidence type="ECO:0000256" key="15">
    <source>
        <dbReference type="ARBA" id="ARBA00039397"/>
    </source>
</evidence>
<evidence type="ECO:0000256" key="1">
    <source>
        <dbReference type="ARBA" id="ARBA00003701"/>
    </source>
</evidence>
<evidence type="ECO:0000313" key="19">
    <source>
        <dbReference type="Proteomes" id="UP001353858"/>
    </source>
</evidence>
<protein>
    <recommendedName>
        <fullName evidence="15">Microsomal glutathione S-transferase 1</fullName>
        <ecNumber evidence="5">2.5.1.18</ecNumber>
    </recommendedName>
</protein>
<evidence type="ECO:0000256" key="12">
    <source>
        <dbReference type="ARBA" id="ARBA00023128"/>
    </source>
</evidence>
<proteinExistence type="inferred from homology"/>
<evidence type="ECO:0000256" key="13">
    <source>
        <dbReference type="ARBA" id="ARBA00023136"/>
    </source>
</evidence>
<keyword evidence="7 17" id="KW-0812">Transmembrane</keyword>
<comment type="similarity">
    <text evidence="4">Belongs to the MAPEG family.</text>
</comment>
<dbReference type="Proteomes" id="UP001353858">
    <property type="component" value="Unassembled WGS sequence"/>
</dbReference>
<dbReference type="SUPFAM" id="SSF161084">
    <property type="entry name" value="MAPEG domain-like"/>
    <property type="match status" value="1"/>
</dbReference>
<dbReference type="GO" id="GO:0004364">
    <property type="term" value="F:glutathione transferase activity"/>
    <property type="evidence" value="ECO:0007669"/>
    <property type="project" value="UniProtKB-EC"/>
</dbReference>
<comment type="subcellular location">
    <subcellularLocation>
        <location evidence="3">Endoplasmic reticulum membrane</location>
        <topology evidence="3">Multi-pass membrane protein</topology>
    </subcellularLocation>
    <subcellularLocation>
        <location evidence="2">Mitochondrion outer membrane</location>
    </subcellularLocation>
</comment>
<dbReference type="FunFam" id="1.20.120.550:FF:000002">
    <property type="entry name" value="Microsomal glutathione S-transferase 1"/>
    <property type="match status" value="1"/>
</dbReference>
<dbReference type="EC" id="2.5.1.18" evidence="5"/>
<evidence type="ECO:0000256" key="14">
    <source>
        <dbReference type="ARBA" id="ARBA00038540"/>
    </source>
</evidence>
<dbReference type="EMBL" id="JARPUR010000001">
    <property type="protein sequence ID" value="KAK4884437.1"/>
    <property type="molecule type" value="Genomic_DNA"/>
</dbReference>
<keyword evidence="8" id="KW-1000">Mitochondrion outer membrane</keyword>
<comment type="subunit">
    <text evidence="14">Homotrimer; The trimer binds only one molecule of glutathione.</text>
</comment>
<evidence type="ECO:0000256" key="16">
    <source>
        <dbReference type="ARBA" id="ARBA00049385"/>
    </source>
</evidence>
<accession>A0AAN7Q7D0</accession>
<dbReference type="GO" id="GO:0005789">
    <property type="term" value="C:endoplasmic reticulum membrane"/>
    <property type="evidence" value="ECO:0007669"/>
    <property type="project" value="UniProtKB-SubCell"/>
</dbReference>
<feature type="transmembrane region" description="Helical" evidence="17">
    <location>
        <begin position="15"/>
        <end position="35"/>
    </location>
</feature>
<evidence type="ECO:0000256" key="8">
    <source>
        <dbReference type="ARBA" id="ARBA00022787"/>
    </source>
</evidence>
<comment type="function">
    <text evidence="1">Conjugation of reduced glutathione to a wide number of exogenous and endogenous hydrophobic electrophiles.</text>
</comment>
<organism evidence="18 19">
    <name type="scientific">Aquatica leii</name>
    <dbReference type="NCBI Taxonomy" id="1421715"/>
    <lineage>
        <taxon>Eukaryota</taxon>
        <taxon>Metazoa</taxon>
        <taxon>Ecdysozoa</taxon>
        <taxon>Arthropoda</taxon>
        <taxon>Hexapoda</taxon>
        <taxon>Insecta</taxon>
        <taxon>Pterygota</taxon>
        <taxon>Neoptera</taxon>
        <taxon>Endopterygota</taxon>
        <taxon>Coleoptera</taxon>
        <taxon>Polyphaga</taxon>
        <taxon>Elateriformia</taxon>
        <taxon>Elateroidea</taxon>
        <taxon>Lampyridae</taxon>
        <taxon>Luciolinae</taxon>
        <taxon>Aquatica</taxon>
    </lineage>
</organism>
<keyword evidence="11" id="KW-0007">Acetylation</keyword>
<evidence type="ECO:0000256" key="3">
    <source>
        <dbReference type="ARBA" id="ARBA00004477"/>
    </source>
</evidence>
<evidence type="ECO:0000256" key="11">
    <source>
        <dbReference type="ARBA" id="ARBA00022990"/>
    </source>
</evidence>
<evidence type="ECO:0000313" key="18">
    <source>
        <dbReference type="EMBL" id="KAK4884437.1"/>
    </source>
</evidence>
<dbReference type="Pfam" id="PF01124">
    <property type="entry name" value="MAPEG"/>
    <property type="match status" value="1"/>
</dbReference>
<name>A0AAN7Q7D0_9COLE</name>
<evidence type="ECO:0000256" key="4">
    <source>
        <dbReference type="ARBA" id="ARBA00010459"/>
    </source>
</evidence>
<keyword evidence="12" id="KW-0496">Mitochondrion</keyword>
<evidence type="ECO:0000256" key="10">
    <source>
        <dbReference type="ARBA" id="ARBA00022989"/>
    </source>
</evidence>
<evidence type="ECO:0000256" key="2">
    <source>
        <dbReference type="ARBA" id="ARBA00004294"/>
    </source>
</evidence>
<keyword evidence="13 17" id="KW-0472">Membrane</keyword>
<feature type="transmembrane region" description="Helical" evidence="17">
    <location>
        <begin position="76"/>
        <end position="92"/>
    </location>
</feature>
<dbReference type="InterPro" id="IPR023352">
    <property type="entry name" value="MAPEG-like_dom_sf"/>
</dbReference>
<comment type="caution">
    <text evidence="18">The sequence shown here is derived from an EMBL/GenBank/DDBJ whole genome shotgun (WGS) entry which is preliminary data.</text>
</comment>
<evidence type="ECO:0000256" key="6">
    <source>
        <dbReference type="ARBA" id="ARBA00022679"/>
    </source>
</evidence>
<comment type="catalytic activity">
    <reaction evidence="16">
        <text>RX + glutathione = an S-substituted glutathione + a halide anion + H(+)</text>
        <dbReference type="Rhea" id="RHEA:16437"/>
        <dbReference type="ChEBI" id="CHEBI:15378"/>
        <dbReference type="ChEBI" id="CHEBI:16042"/>
        <dbReference type="ChEBI" id="CHEBI:17792"/>
        <dbReference type="ChEBI" id="CHEBI:57925"/>
        <dbReference type="ChEBI" id="CHEBI:90779"/>
        <dbReference type="EC" id="2.5.1.18"/>
    </reaction>
    <physiologicalReaction direction="left-to-right" evidence="16">
        <dbReference type="Rhea" id="RHEA:16438"/>
    </physiologicalReaction>
</comment>
<keyword evidence="19" id="KW-1185">Reference proteome</keyword>
<keyword evidence="9" id="KW-0256">Endoplasmic reticulum</keyword>
<evidence type="ECO:0000256" key="5">
    <source>
        <dbReference type="ARBA" id="ARBA00012452"/>
    </source>
</evidence>